<evidence type="ECO:0000313" key="3">
    <source>
        <dbReference type="Proteomes" id="UP000001640"/>
    </source>
</evidence>
<dbReference type="GeneID" id="96901539"/>
<reference key="2">
    <citation type="submission" date="2011-08" db="EMBL/GenBank/DDBJ databases">
        <title>Genome sequence of Naumovozyma castellii.</title>
        <authorList>
            <person name="Gordon J.L."/>
            <person name="Armisen D."/>
            <person name="Proux-Wera E."/>
            <person name="OhEigeartaigh S.S."/>
            <person name="Byrne K.P."/>
            <person name="Wolfe K.H."/>
        </authorList>
    </citation>
    <scope>NUCLEOTIDE SEQUENCE</scope>
    <source>
        <strain>Type strain:CBS 4309</strain>
    </source>
</reference>
<sequence length="1386" mass="158689">MDSIPDETLNEILKLTNNKCPSFEDAEEYSPNNKNFSNTHSFSISDTAAGHYTSTFGLKRASFLSKQIYFKFGHKLDGMVPKTCFIRSYKKDISKDKYLERIACEFRDDDPSGYTSIFQSRLLVDQMKDPETLDDSDMDELMSDLDPLNDNISFDSGNEAKYLEEAGLTEQEEDELHRKKHPRIKKPTTFSTDLSQDLKPEQEYMLIGDNTIQVAGDSKCISNHIRITDCKPIRNSYHEGTTIILTVHSDGTLYSILPIGRQFWNLRQRGEWMIIPHPNGDQFVLVEKKKGVCKFFKFSSMCKFYMVNNLYLDDTTILGASFFPNPSTTNFLLFLPCIRYERVVYFCIEWDSNSEYSKEVHQVTYLNGNPNINGCLPVGFNQCLVYSNSGVAQVSANQIMSGEVTFQNFNIRALRGIKSFFPAPSLLDKLKKMNEKSIDGAFLGIDNSLLSSATCTVLSMSTGNICICLMNDQENIQFYSLTRFKGVKAVGPAIDQPNDVSLYDLIVISFGRTLKLTLDLTDIKELTKTSNIAPLSSISNKTTLASSSEENTNIMTFTPSKNYGDDPSEVWLTSPATISKISNPLPAIKTSIICKSTQFQRYTRIHIIDCSNLMENLKLNLFSYYEDEEEQQEKNKENANRYLIVSTDFLSVSKPYIVNVNKTGESDLIEVEDFLFTENEETLKLFFTPESIVQVTTSSIFIVPQVSLLNHTVDVDKVQFTPRWQIHGACRFGDIVVIWNAEERAIQIIYNINDLLKKDEKSSFKEIKELTQKLGDDYTNINNVVLNEIPNTMDPSDSILRLFVYTQKSILEITPISATLPHHVNVTSEFIPELKDAVLINDTVYAIREGNLMSNVRVNAAFELERYRLLHNPKKDIQLRKYGKDKCISFTHDEVHMIQLKKDCYENERFDIKITHDGRCAPIIDLQVDAENGRLFILTSNGLQILNLKYQTWNYSNYLLKSTRSVNKVFRFIDKINRMIVVNLDAKEWDCIKLSNGKILSLGSDILVDKLNAKLVNMVEIPHEGTNVHLLLNYENVLKLVELVPQKGGILTELVCSYTFNSNIKEKVFVDKDGSFFVLQIGDKNGDVDTLDKLIKLRMRDNVIEKINELKFNGKGEVCDFEVCNDDIIMITNKRDSLFMLKQFSDQHKGAEPKFYRLSVPKECRINKIKTLDENCFSVAVQCDYRSDYVGAILLYNRNGIEFTDRDGAAATSHMEHDDNNESIFDNVDYYTGELFDEDINFQRAYEEYQYKPHEEVTNKKIREGAIIPTTRMQLKIVVPGHPYQSIRTDKIIRDIAYNGTTSKLYCLLNDQTVITLVPPEYSKYQYRVNPDGLNEDESESDNEVEMTPQNNYGYDIRPKSIPRWGENPSGFINTSFQDYEDIHTV</sequence>
<accession>G0V9B3</accession>
<dbReference type="Proteomes" id="UP000001640">
    <property type="component" value="Chromosome 1"/>
</dbReference>
<dbReference type="InParanoid" id="G0V9B3"/>
<dbReference type="FunCoup" id="G0V9B3">
    <property type="interactions" value="169"/>
</dbReference>
<evidence type="ECO:0000256" key="1">
    <source>
        <dbReference type="SAM" id="MobiDB-lite"/>
    </source>
</evidence>
<evidence type="ECO:0000313" key="2">
    <source>
        <dbReference type="EMBL" id="CCC68064.1"/>
    </source>
</evidence>
<name>G0V9B3_NAUCA</name>
<dbReference type="STRING" id="1064592.G0V9B3"/>
<keyword evidence="3" id="KW-1185">Reference proteome</keyword>
<feature type="compositionally biased region" description="Acidic residues" evidence="1">
    <location>
        <begin position="1334"/>
        <end position="1345"/>
    </location>
</feature>
<reference evidence="2 3" key="1">
    <citation type="journal article" date="2011" name="Proc. Natl. Acad. Sci. U.S.A.">
        <title>Evolutionary erosion of yeast sex chromosomes by mating-type switching accidents.</title>
        <authorList>
            <person name="Gordon J.L."/>
            <person name="Armisen D."/>
            <person name="Proux-Wera E."/>
            <person name="Oheigeartaigh S.S."/>
            <person name="Byrne K.P."/>
            <person name="Wolfe K.H."/>
        </authorList>
    </citation>
    <scope>NUCLEOTIDE SEQUENCE [LARGE SCALE GENOMIC DNA]</scope>
    <source>
        <strain evidence="3">ATCC 76901 / BCRC 22586 / CBS 4309 / NBRC 1992 / NRRL Y-12630</strain>
    </source>
</reference>
<dbReference type="EMBL" id="HE576752">
    <property type="protein sequence ID" value="CCC68064.1"/>
    <property type="molecule type" value="Genomic_DNA"/>
</dbReference>
<dbReference type="KEGG" id="ncs:NCAS_0A15060"/>
<feature type="region of interest" description="Disordered" evidence="1">
    <location>
        <begin position="1331"/>
        <end position="1353"/>
    </location>
</feature>
<dbReference type="HOGENOM" id="CLU_004250_0_0_1"/>
<dbReference type="OMA" id="DCKTIRH"/>
<proteinExistence type="predicted"/>
<gene>
    <name evidence="2" type="primary">NCAS0A15060</name>
    <name evidence="2" type="ordered locus">NCAS_0A15060</name>
</gene>
<dbReference type="RefSeq" id="XP_003674442.1">
    <property type="nucleotide sequence ID" value="XM_003674394.1"/>
</dbReference>
<protein>
    <submittedName>
        <fullName evidence="2">Uncharacterized protein</fullName>
    </submittedName>
</protein>
<dbReference type="eggNOG" id="ENOG502R4DC">
    <property type="taxonomic scope" value="Eukaryota"/>
</dbReference>
<dbReference type="OrthoDB" id="4070435at2759"/>
<organism evidence="2 3">
    <name type="scientific">Naumovozyma castellii</name>
    <name type="common">Yeast</name>
    <name type="synonym">Saccharomyces castellii</name>
    <dbReference type="NCBI Taxonomy" id="27288"/>
    <lineage>
        <taxon>Eukaryota</taxon>
        <taxon>Fungi</taxon>
        <taxon>Dikarya</taxon>
        <taxon>Ascomycota</taxon>
        <taxon>Saccharomycotina</taxon>
        <taxon>Saccharomycetes</taxon>
        <taxon>Saccharomycetales</taxon>
        <taxon>Saccharomycetaceae</taxon>
        <taxon>Naumovozyma</taxon>
    </lineage>
</organism>